<evidence type="ECO:0000313" key="2">
    <source>
        <dbReference type="EMBL" id="AFN74347.1"/>
    </source>
</evidence>
<feature type="transmembrane region" description="Helical" evidence="1">
    <location>
        <begin position="87"/>
        <end position="111"/>
    </location>
</feature>
<sequence length="259" mass="29164">MKIIKYQFNDILRSRWTIVYTLFFLAITYSILSMSGNITKSIISLMNIFLFVVPLVSIIFGTVYLYNNREYIIFMIAQPINKDALYAGLYAGVSVSQIISLLVGAGIPLAFNYPTISGSVVDLMILFGSGIFGILIFTSIAFAITIINDNRLFGFGMSIFLWLVFTIIYDGLILLLLFFMRDYPTEKLALVLSFINPIDLGRMLIVLRMDISALMGYTGAVFNEFFGSNAGMVASFIALSIWAVVPYYLGLIKFRRKDF</sequence>
<feature type="transmembrane region" description="Helical" evidence="1">
    <location>
        <begin position="44"/>
        <end position="66"/>
    </location>
</feature>
<dbReference type="PATRIC" id="fig|1191523.3.peg.1172"/>
<keyword evidence="1" id="KW-0472">Membrane</keyword>
<dbReference type="Proteomes" id="UP000009011">
    <property type="component" value="Chromosome"/>
</dbReference>
<name>I6YUV3_MELRP</name>
<keyword evidence="1" id="KW-1133">Transmembrane helix</keyword>
<dbReference type="KEGG" id="mro:MROS_1108"/>
<dbReference type="GO" id="GO:0140359">
    <property type="term" value="F:ABC-type transporter activity"/>
    <property type="evidence" value="ECO:0007669"/>
    <property type="project" value="InterPro"/>
</dbReference>
<dbReference type="eggNOG" id="COG1277">
    <property type="taxonomic scope" value="Bacteria"/>
</dbReference>
<dbReference type="GO" id="GO:0005886">
    <property type="term" value="C:plasma membrane"/>
    <property type="evidence" value="ECO:0007669"/>
    <property type="project" value="UniProtKB-SubCell"/>
</dbReference>
<feature type="transmembrane region" description="Helical" evidence="1">
    <location>
        <begin position="123"/>
        <end position="147"/>
    </location>
</feature>
<gene>
    <name evidence="2" type="ordered locus">MROS_1108</name>
</gene>
<organism evidence="2 3">
    <name type="scientific">Melioribacter roseus (strain DSM 23840 / JCM 17771 / VKM B-2668 / P3M-2)</name>
    <dbReference type="NCBI Taxonomy" id="1191523"/>
    <lineage>
        <taxon>Bacteria</taxon>
        <taxon>Pseudomonadati</taxon>
        <taxon>Ignavibacteriota</taxon>
        <taxon>Ignavibacteria</taxon>
        <taxon>Ignavibacteriales</taxon>
        <taxon>Melioribacteraceae</taxon>
        <taxon>Melioribacter</taxon>
    </lineage>
</organism>
<dbReference type="AlphaFoldDB" id="I6YUV3"/>
<reference evidence="2 3" key="1">
    <citation type="journal article" date="2013" name="PLoS ONE">
        <title>Genomic analysis of Melioribacter roseus, facultatively anaerobic organotrophic bacterium representing a novel deep lineage within Bacteriodetes/Chlorobi group.</title>
        <authorList>
            <person name="Kadnikov V.V."/>
            <person name="Mardanov A.V."/>
            <person name="Podosokorskaya O.A."/>
            <person name="Gavrilov S.N."/>
            <person name="Kublanov I.V."/>
            <person name="Beletsky A.V."/>
            <person name="Bonch-Osmolovskaya E.A."/>
            <person name="Ravin N.V."/>
        </authorList>
    </citation>
    <scope>NUCLEOTIDE SEQUENCE [LARGE SCALE GENOMIC DNA]</scope>
    <source>
        <strain evidence="3">JCM 17771 / P3M-2</strain>
    </source>
</reference>
<proteinExistence type="predicted"/>
<accession>I6YUV3</accession>
<evidence type="ECO:0000256" key="1">
    <source>
        <dbReference type="SAM" id="Phobius"/>
    </source>
</evidence>
<feature type="transmembrane region" description="Helical" evidence="1">
    <location>
        <begin position="159"/>
        <end position="180"/>
    </location>
</feature>
<feature type="transmembrane region" description="Helical" evidence="1">
    <location>
        <begin position="12"/>
        <end position="32"/>
    </location>
</feature>
<keyword evidence="3" id="KW-1185">Reference proteome</keyword>
<feature type="transmembrane region" description="Helical" evidence="1">
    <location>
        <begin position="230"/>
        <end position="249"/>
    </location>
</feature>
<evidence type="ECO:0000313" key="3">
    <source>
        <dbReference type="Proteomes" id="UP000009011"/>
    </source>
</evidence>
<protein>
    <submittedName>
        <fullName evidence="2">Nitrous oxide metabolic protein NosY</fullName>
    </submittedName>
</protein>
<dbReference type="STRING" id="1191523.MROS_1108"/>
<dbReference type="HOGENOM" id="CLU_071765_2_0_10"/>
<dbReference type="Pfam" id="PF12679">
    <property type="entry name" value="ABC2_membrane_2"/>
    <property type="match status" value="1"/>
</dbReference>
<dbReference type="EMBL" id="CP003557">
    <property type="protein sequence ID" value="AFN74347.1"/>
    <property type="molecule type" value="Genomic_DNA"/>
</dbReference>
<keyword evidence="1" id="KW-0812">Transmembrane</keyword>